<dbReference type="Gene3D" id="2.60.120.1290">
    <property type="match status" value="1"/>
</dbReference>
<dbReference type="EMBL" id="MCIA01000033">
    <property type="protein sequence ID" value="RKD28911.1"/>
    <property type="molecule type" value="Genomic_DNA"/>
</dbReference>
<dbReference type="PANTHER" id="PTHR43806">
    <property type="entry name" value="PEPTIDASE S8"/>
    <property type="match status" value="1"/>
</dbReference>
<comment type="caution">
    <text evidence="7">The sequence shown here is derived from an EMBL/GenBank/DDBJ whole genome shotgun (WGS) entry which is preliminary data.</text>
</comment>
<evidence type="ECO:0000256" key="3">
    <source>
        <dbReference type="ARBA" id="ARBA00022801"/>
    </source>
</evidence>
<dbReference type="InterPro" id="IPR017310">
    <property type="entry name" value="Pept_S8A_subtilisin_clostridia"/>
</dbReference>
<dbReference type="CDD" id="cd07478">
    <property type="entry name" value="Peptidases_S8_CspA-like"/>
    <property type="match status" value="1"/>
</dbReference>
<keyword evidence="3" id="KW-0378">Hydrolase</keyword>
<keyword evidence="4" id="KW-0720">Serine protease</keyword>
<keyword evidence="8" id="KW-1185">Reference proteome</keyword>
<dbReference type="PROSITE" id="PS00136">
    <property type="entry name" value="SUBTILASE_ASP"/>
    <property type="match status" value="1"/>
</dbReference>
<comment type="caution">
    <text evidence="5">Lacks conserved residue(s) required for the propagation of feature annotation.</text>
</comment>
<dbReference type="InterPro" id="IPR036852">
    <property type="entry name" value="Peptidase_S8/S53_dom_sf"/>
</dbReference>
<dbReference type="AlphaFoldDB" id="A0A419SUG8"/>
<evidence type="ECO:0000256" key="4">
    <source>
        <dbReference type="ARBA" id="ARBA00022825"/>
    </source>
</evidence>
<dbReference type="InterPro" id="IPR015500">
    <property type="entry name" value="Peptidase_S8_subtilisin-rel"/>
</dbReference>
<comment type="similarity">
    <text evidence="1 5">Belongs to the peptidase S8 family.</text>
</comment>
<gene>
    <name evidence="7" type="ORF">BET01_09225</name>
</gene>
<dbReference type="GO" id="GO:0006508">
    <property type="term" value="P:proteolysis"/>
    <property type="evidence" value="ECO:0007669"/>
    <property type="project" value="UniProtKB-KW"/>
</dbReference>
<keyword evidence="2" id="KW-0645">Protease</keyword>
<evidence type="ECO:0000313" key="7">
    <source>
        <dbReference type="EMBL" id="RKD28911.1"/>
    </source>
</evidence>
<dbReference type="InterPro" id="IPR034045">
    <property type="entry name" value="Pep_S8_CspA-like"/>
</dbReference>
<dbReference type="RefSeq" id="WP_120198353.1">
    <property type="nucleotide sequence ID" value="NZ_MCIA01000033.1"/>
</dbReference>
<dbReference type="PIRSF" id="PIRSF037894">
    <property type="entry name" value="Subtilisin_rel_CspABC"/>
    <property type="match status" value="1"/>
</dbReference>
<dbReference type="PROSITE" id="PS00137">
    <property type="entry name" value="SUBTILASE_HIS"/>
    <property type="match status" value="1"/>
</dbReference>
<name>A0A419SUG8_9FIRM</name>
<organism evidence="7 8">
    <name type="scientific">Lacrimispora algidixylanolytica</name>
    <dbReference type="NCBI Taxonomy" id="94868"/>
    <lineage>
        <taxon>Bacteria</taxon>
        <taxon>Bacillati</taxon>
        <taxon>Bacillota</taxon>
        <taxon>Clostridia</taxon>
        <taxon>Lachnospirales</taxon>
        <taxon>Lachnospiraceae</taxon>
        <taxon>Lacrimispora</taxon>
    </lineage>
</organism>
<evidence type="ECO:0000259" key="6">
    <source>
        <dbReference type="Pfam" id="PF00082"/>
    </source>
</evidence>
<dbReference type="Proteomes" id="UP000284277">
    <property type="component" value="Unassembled WGS sequence"/>
</dbReference>
<evidence type="ECO:0000256" key="2">
    <source>
        <dbReference type="ARBA" id="ARBA00022670"/>
    </source>
</evidence>
<reference evidence="7 8" key="1">
    <citation type="submission" date="2016-08" db="EMBL/GenBank/DDBJ databases">
        <title>A new outlook on sporulation: Clostridium algidixylanolyticum.</title>
        <authorList>
            <person name="Poppleton D.I."/>
            <person name="Gribaldo S."/>
        </authorList>
    </citation>
    <scope>NUCLEOTIDE SEQUENCE [LARGE SCALE GENOMIC DNA]</scope>
    <source>
        <strain evidence="7 8">SPL73</strain>
    </source>
</reference>
<dbReference type="Pfam" id="PF00082">
    <property type="entry name" value="Peptidase_S8"/>
    <property type="match status" value="2"/>
</dbReference>
<evidence type="ECO:0000256" key="1">
    <source>
        <dbReference type="ARBA" id="ARBA00011073"/>
    </source>
</evidence>
<dbReference type="InterPro" id="IPR022398">
    <property type="entry name" value="Peptidase_S8_His-AS"/>
</dbReference>
<dbReference type="GO" id="GO:0004252">
    <property type="term" value="F:serine-type endopeptidase activity"/>
    <property type="evidence" value="ECO:0007669"/>
    <property type="project" value="InterPro"/>
</dbReference>
<dbReference type="PRINTS" id="PR00723">
    <property type="entry name" value="SUBTILISIN"/>
</dbReference>
<dbReference type="Gene3D" id="3.40.50.200">
    <property type="entry name" value="Peptidase S8/S53 domain"/>
    <property type="match status" value="1"/>
</dbReference>
<feature type="domain" description="Peptidase S8/S53" evidence="6">
    <location>
        <begin position="90"/>
        <end position="284"/>
    </location>
</feature>
<dbReference type="OrthoDB" id="9762689at2"/>
<dbReference type="PROSITE" id="PS51892">
    <property type="entry name" value="SUBTILASE"/>
    <property type="match status" value="1"/>
</dbReference>
<sequence>MQKILDNDYYDLIISNALIPSSHPGGNVTRINDKHSLLHLHRSQMNACDLGIYPYSSFPTLFTLSSKISVEKSGIGNIQRQPDLNLFGLGVVIGIIDTGIDYQHPAFRNHDGSSRILSIWDQADQKGVPPNGFEFGSEYTKSNINTALMSTSPLSIVPTFDAHGHGTAIASIVSGTPNEEQSFTGVVPQTKLAVVKLKEAKKNIKDIFFVPEDSLCYQESDIMLGIRFLLSVGERLNRPVIICIALGSSQGSHGGRGALARYIDHIVNLNKINVIIAAGNEANKRRHYYRNITSAPFQDGFYLNIGEQEKMFSMEIWPFPPGRITLDIVSPNGELLEGKPPSLNRCEKYELSYNNTTVWVNNIDMDGETGDQIILVRFANPTPGPWFLKIQSIENEPLFLHSWLPSGNLITNETFFHDATLDTTITAPGNAKNPLTVAAYNQFTNHILEESGRGNTRFGDIVPDVAAPGYCIPCAIPGNQYGTLTGTGAACSHATGVAAMVMEWGYCRGNHTDITGLMVNRMIIRGARRSESYEYPNNIWGYGQTDIYHLFERLSLI</sequence>
<dbReference type="PANTHER" id="PTHR43806:SF11">
    <property type="entry name" value="CEREVISIN-RELATED"/>
    <property type="match status" value="1"/>
</dbReference>
<protein>
    <submittedName>
        <fullName evidence="7">Peptidase S8</fullName>
    </submittedName>
</protein>
<accession>A0A419SUG8</accession>
<dbReference type="InterPro" id="IPR000209">
    <property type="entry name" value="Peptidase_S8/S53_dom"/>
</dbReference>
<evidence type="ECO:0000256" key="5">
    <source>
        <dbReference type="PROSITE-ProRule" id="PRU01240"/>
    </source>
</evidence>
<dbReference type="InterPro" id="IPR023827">
    <property type="entry name" value="Peptidase_S8_Asp-AS"/>
</dbReference>
<feature type="domain" description="Peptidase S8/S53" evidence="6">
    <location>
        <begin position="414"/>
        <end position="543"/>
    </location>
</feature>
<dbReference type="SUPFAM" id="SSF52743">
    <property type="entry name" value="Subtilisin-like"/>
    <property type="match status" value="1"/>
</dbReference>
<evidence type="ECO:0000313" key="8">
    <source>
        <dbReference type="Proteomes" id="UP000284277"/>
    </source>
</evidence>
<dbReference type="InterPro" id="IPR050131">
    <property type="entry name" value="Peptidase_S8_subtilisin-like"/>
</dbReference>
<proteinExistence type="inferred from homology"/>